<organism evidence="1 2">
    <name type="scientific">Clostridium botulinum C/D str. DC5</name>
    <dbReference type="NCBI Taxonomy" id="1443128"/>
    <lineage>
        <taxon>Bacteria</taxon>
        <taxon>Bacillati</taxon>
        <taxon>Bacillota</taxon>
        <taxon>Clostridia</taxon>
        <taxon>Eubacteriales</taxon>
        <taxon>Clostridiaceae</taxon>
        <taxon>Clostridium</taxon>
    </lineage>
</organism>
<dbReference type="EMBL" id="JDRY01000032">
    <property type="protein sequence ID" value="KGM99672.1"/>
    <property type="molecule type" value="Genomic_DNA"/>
</dbReference>
<reference evidence="1 2" key="1">
    <citation type="submission" date="2014-01" db="EMBL/GenBank/DDBJ databases">
        <title>Plasmidome dynamics in the species complex Clostridium novyi sensu lato converts strains of independent lineages into distinctly different pathogens.</title>
        <authorList>
            <person name="Skarin H."/>
            <person name="Segerman B."/>
        </authorList>
    </citation>
    <scope>NUCLEOTIDE SEQUENCE [LARGE SCALE GENOMIC DNA]</scope>
    <source>
        <strain evidence="1 2">DC5</strain>
    </source>
</reference>
<accession>A0A0A0IFB3</accession>
<evidence type="ECO:0000313" key="2">
    <source>
        <dbReference type="Proteomes" id="UP000030014"/>
    </source>
</evidence>
<evidence type="ECO:0000313" key="1">
    <source>
        <dbReference type="EMBL" id="KGM99672.1"/>
    </source>
</evidence>
<gene>
    <name evidence="1" type="ORF">Z955_06450</name>
</gene>
<proteinExistence type="predicted"/>
<dbReference type="RefSeq" id="WP_039257282.1">
    <property type="nucleotide sequence ID" value="NZ_JDRY01000032.1"/>
</dbReference>
<dbReference type="AlphaFoldDB" id="A0A0A0IFB3"/>
<dbReference type="Proteomes" id="UP000030014">
    <property type="component" value="Unassembled WGS sequence"/>
</dbReference>
<name>A0A0A0IFB3_CLOBO</name>
<comment type="caution">
    <text evidence="1">The sequence shown here is derived from an EMBL/GenBank/DDBJ whole genome shotgun (WGS) entry which is preliminary data.</text>
</comment>
<protein>
    <submittedName>
        <fullName evidence="1">Uncharacterized protein</fullName>
    </submittedName>
</protein>
<sequence>MARQIYKVRKTISIKRFISELGGSFSKHIKERLLDLEIRCVLTRDNDNNRLDIKHVEHIKNDNGEETVYGQFFVNEESLYFSQNCLKKDSIIESPIIKEIYDSLDSEEIIVSDIKSKKLDDTNIDYVIDSILKVCPDISEKYRSIVKGMIYRANK</sequence>